<evidence type="ECO:0000313" key="10">
    <source>
        <dbReference type="Proteomes" id="UP001233999"/>
    </source>
</evidence>
<dbReference type="InterPro" id="IPR011989">
    <property type="entry name" value="ARM-like"/>
</dbReference>
<evidence type="ECO:0000256" key="1">
    <source>
        <dbReference type="ARBA" id="ARBA00004123"/>
    </source>
</evidence>
<keyword evidence="5" id="KW-0677">Repeat</keyword>
<evidence type="ECO:0000256" key="3">
    <source>
        <dbReference type="ARBA" id="ARBA00022448"/>
    </source>
</evidence>
<keyword evidence="10" id="KW-1185">Reference proteome</keyword>
<dbReference type="PANTHER" id="PTHR10527">
    <property type="entry name" value="IMPORTIN BETA"/>
    <property type="match status" value="1"/>
</dbReference>
<dbReference type="EMBL" id="JASPKZ010008385">
    <property type="protein sequence ID" value="KAJ9579600.1"/>
    <property type="molecule type" value="Genomic_DNA"/>
</dbReference>
<accession>A0AAD7ZFX1</accession>
<evidence type="ECO:0000256" key="6">
    <source>
        <dbReference type="ARBA" id="ARBA00022927"/>
    </source>
</evidence>
<dbReference type="SUPFAM" id="SSF48371">
    <property type="entry name" value="ARM repeat"/>
    <property type="match status" value="1"/>
</dbReference>
<organism evidence="9 10">
    <name type="scientific">Diploptera punctata</name>
    <name type="common">Pacific beetle cockroach</name>
    <dbReference type="NCBI Taxonomy" id="6984"/>
    <lineage>
        <taxon>Eukaryota</taxon>
        <taxon>Metazoa</taxon>
        <taxon>Ecdysozoa</taxon>
        <taxon>Arthropoda</taxon>
        <taxon>Hexapoda</taxon>
        <taxon>Insecta</taxon>
        <taxon>Pterygota</taxon>
        <taxon>Neoptera</taxon>
        <taxon>Polyneoptera</taxon>
        <taxon>Dictyoptera</taxon>
        <taxon>Blattodea</taxon>
        <taxon>Blaberoidea</taxon>
        <taxon>Blaberidae</taxon>
        <taxon>Diplopterinae</taxon>
        <taxon>Diploptera</taxon>
    </lineage>
</organism>
<keyword evidence="3" id="KW-0813">Transport</keyword>
<feature type="non-terminal residue" evidence="9">
    <location>
        <position position="1"/>
    </location>
</feature>
<evidence type="ECO:0000256" key="5">
    <source>
        <dbReference type="ARBA" id="ARBA00022737"/>
    </source>
</evidence>
<keyword evidence="6" id="KW-0653">Protein transport</keyword>
<keyword evidence="7" id="KW-0539">Nucleus</keyword>
<gene>
    <name evidence="9" type="ORF">L9F63_004785</name>
</gene>
<sequence length="650" mass="74265">FRQFCGTIKSHTKILISDFRIHWRHFVNDLLLYVIEVMVNGKKFIRRAAIRARFLACGDGQKSGTTWSHVLELSASYKIVHKHPKIKLLYSFVEFNTVYFCSEIYRLYLEILCTSCERSLNYATKMARMLQSSTWTCVACMGMIVWTVAMSPDVEGILKLFKLLSQETFDSKKISTNNIKSVFDFVPRSVRHIHCATLMENIIPIFSYFHGYQFFIMLDKTRNLASFAQREFFLSPRQTPRAYANKCEVVTLWNILNIIEKYVQIILLVQCTFDLKFLGMYTLSVITEVSPDQFLPHSSSMAFLFSNMLNSLQDCSSPLAYYTVITMIHFVPLAEGDQGLVNVYHQLMPRVMQIVRALCVTDEEKAIEAMELFEDLVETAVTVIVPHIKPLVEMCLEFASNKNLGEGIRVKALSFISWLTRTKKKAIVKHKLVEPIIEVLFQLMSTPPENEEKEEYFCADIDENTPMTCATQTLDVLALHLPPDKLLPPLLFLVQKGLNGTDLYAKKASHLALAVIVEGCAESIRTKYLESFLQCICKDITNPAGVVRNAALFALGQFSEHLQPDISQYAPHLLPVLFDYLERLCNQIQEKGKEPPGLDRMFYALEMFCENLGEELLPYLPTLMERLFTALNPNNSVHLRELGMSCIGAT</sequence>
<proteinExistence type="predicted"/>
<comment type="subcellular location">
    <subcellularLocation>
        <location evidence="2">Cytoplasm</location>
    </subcellularLocation>
    <subcellularLocation>
        <location evidence="1">Nucleus</location>
    </subcellularLocation>
</comment>
<evidence type="ECO:0000256" key="4">
    <source>
        <dbReference type="ARBA" id="ARBA00022490"/>
    </source>
</evidence>
<protein>
    <recommendedName>
        <fullName evidence="8">IPO4/5-like TPR repeats domain-containing protein</fullName>
    </recommendedName>
</protein>
<dbReference type="InterPro" id="IPR016024">
    <property type="entry name" value="ARM-type_fold"/>
</dbReference>
<feature type="domain" description="IPO4/5-like TPR repeats" evidence="8">
    <location>
        <begin position="299"/>
        <end position="394"/>
    </location>
</feature>
<name>A0AAD7ZFX1_DIPPU</name>
<evidence type="ECO:0000313" key="9">
    <source>
        <dbReference type="EMBL" id="KAJ9579600.1"/>
    </source>
</evidence>
<dbReference type="InterPro" id="IPR057672">
    <property type="entry name" value="TPR_IPO4/5"/>
</dbReference>
<comment type="caution">
    <text evidence="9">The sequence shown here is derived from an EMBL/GenBank/DDBJ whole genome shotgun (WGS) entry which is preliminary data.</text>
</comment>
<dbReference type="InterPro" id="IPR040122">
    <property type="entry name" value="Importin_beta"/>
</dbReference>
<evidence type="ECO:0000256" key="7">
    <source>
        <dbReference type="ARBA" id="ARBA00023242"/>
    </source>
</evidence>
<dbReference type="GO" id="GO:0005737">
    <property type="term" value="C:cytoplasm"/>
    <property type="evidence" value="ECO:0007669"/>
    <property type="project" value="UniProtKB-SubCell"/>
</dbReference>
<reference evidence="9" key="2">
    <citation type="submission" date="2023-05" db="EMBL/GenBank/DDBJ databases">
        <authorList>
            <person name="Fouks B."/>
        </authorList>
    </citation>
    <scope>NUCLEOTIDE SEQUENCE</scope>
    <source>
        <strain evidence="9">Stay&amp;Tobe</strain>
        <tissue evidence="9">Testes</tissue>
    </source>
</reference>
<dbReference type="GO" id="GO:0006606">
    <property type="term" value="P:protein import into nucleus"/>
    <property type="evidence" value="ECO:0007669"/>
    <property type="project" value="InterPro"/>
</dbReference>
<feature type="non-terminal residue" evidence="9">
    <location>
        <position position="650"/>
    </location>
</feature>
<keyword evidence="4" id="KW-0963">Cytoplasm</keyword>
<dbReference type="Proteomes" id="UP001233999">
    <property type="component" value="Unassembled WGS sequence"/>
</dbReference>
<dbReference type="AlphaFoldDB" id="A0AAD7ZFX1"/>
<dbReference type="Gene3D" id="1.25.10.10">
    <property type="entry name" value="Leucine-rich Repeat Variant"/>
    <property type="match status" value="1"/>
</dbReference>
<evidence type="ECO:0000256" key="2">
    <source>
        <dbReference type="ARBA" id="ARBA00004496"/>
    </source>
</evidence>
<reference evidence="9" key="1">
    <citation type="journal article" date="2023" name="IScience">
        <title>Live-bearing cockroach genome reveals convergent evolutionary mechanisms linked to viviparity in insects and beyond.</title>
        <authorList>
            <person name="Fouks B."/>
            <person name="Harrison M.C."/>
            <person name="Mikhailova A.A."/>
            <person name="Marchal E."/>
            <person name="English S."/>
            <person name="Carruthers M."/>
            <person name="Jennings E.C."/>
            <person name="Chiamaka E.L."/>
            <person name="Frigard R.A."/>
            <person name="Pippel M."/>
            <person name="Attardo G.M."/>
            <person name="Benoit J.B."/>
            <person name="Bornberg-Bauer E."/>
            <person name="Tobe S.S."/>
        </authorList>
    </citation>
    <scope>NUCLEOTIDE SEQUENCE</scope>
    <source>
        <strain evidence="9">Stay&amp;Tobe</strain>
    </source>
</reference>
<evidence type="ECO:0000259" key="8">
    <source>
        <dbReference type="Pfam" id="PF25780"/>
    </source>
</evidence>
<dbReference type="Pfam" id="PF25780">
    <property type="entry name" value="TPR_IPO5"/>
    <property type="match status" value="1"/>
</dbReference>